<protein>
    <submittedName>
        <fullName evidence="1">AlNc14C47G3807 protein</fullName>
    </submittedName>
</protein>
<organism evidence="1">
    <name type="scientific">Albugo laibachii Nc14</name>
    <dbReference type="NCBI Taxonomy" id="890382"/>
    <lineage>
        <taxon>Eukaryota</taxon>
        <taxon>Sar</taxon>
        <taxon>Stramenopiles</taxon>
        <taxon>Oomycota</taxon>
        <taxon>Peronosporomycetes</taxon>
        <taxon>Albuginales</taxon>
        <taxon>Albuginaceae</taxon>
        <taxon>Albugo</taxon>
    </lineage>
</organism>
<reference evidence="1" key="2">
    <citation type="submission" date="2011-02" db="EMBL/GenBank/DDBJ databases">
        <authorList>
            <person name="MacLean D."/>
        </authorList>
    </citation>
    <scope>NUCLEOTIDE SEQUENCE</scope>
</reference>
<reference evidence="1" key="1">
    <citation type="journal article" date="2011" name="PLoS Biol.">
        <title>Gene gain and loss during evolution of obligate parasitism in the white rust pathogen of Arabidopsis thaliana.</title>
        <authorList>
            <person name="Kemen E."/>
            <person name="Gardiner A."/>
            <person name="Schultz-Larsen T."/>
            <person name="Kemen A.C."/>
            <person name="Balmuth A.L."/>
            <person name="Robert-Seilaniantz A."/>
            <person name="Bailey K."/>
            <person name="Holub E."/>
            <person name="Studholme D.J."/>
            <person name="Maclean D."/>
            <person name="Jones J.D."/>
        </authorList>
    </citation>
    <scope>NUCLEOTIDE SEQUENCE</scope>
</reference>
<accession>F0WAU5</accession>
<evidence type="ECO:0000313" key="1">
    <source>
        <dbReference type="EMBL" id="CCA18267.1"/>
    </source>
</evidence>
<gene>
    <name evidence="1" type="primary">AlNc14C47G3807</name>
    <name evidence="1" type="ORF">ALNC14_044100</name>
</gene>
<dbReference type="AlphaFoldDB" id="F0WAU5"/>
<dbReference type="EMBL" id="FR824092">
    <property type="protein sequence ID" value="CCA18267.1"/>
    <property type="molecule type" value="Genomic_DNA"/>
</dbReference>
<name>F0WAU5_9STRA</name>
<sequence>MQILDTNALFELEEVRLEGRSSAWCKDKKLLGISFRARCRFTDGDVQVALESRTKNI</sequence>
<dbReference type="HOGENOM" id="CLU_3000387_0_0_1"/>
<proteinExistence type="predicted"/>